<comment type="caution">
    <text evidence="3">The sequence shown here is derived from an EMBL/GenBank/DDBJ whole genome shotgun (WGS) entry which is preliminary data.</text>
</comment>
<dbReference type="InterPro" id="IPR011990">
    <property type="entry name" value="TPR-like_helical_dom_sf"/>
</dbReference>
<protein>
    <submittedName>
        <fullName evidence="3">Redoxin domain-containing protein</fullName>
    </submittedName>
</protein>
<organism evidence="3 4">
    <name type="scientific">Phragmitibacter flavus</name>
    <dbReference type="NCBI Taxonomy" id="2576071"/>
    <lineage>
        <taxon>Bacteria</taxon>
        <taxon>Pseudomonadati</taxon>
        <taxon>Verrucomicrobiota</taxon>
        <taxon>Verrucomicrobiia</taxon>
        <taxon>Verrucomicrobiales</taxon>
        <taxon>Verrucomicrobiaceae</taxon>
        <taxon>Phragmitibacter</taxon>
    </lineage>
</organism>
<keyword evidence="4" id="KW-1185">Reference proteome</keyword>
<feature type="region of interest" description="Disordered" evidence="1">
    <location>
        <begin position="404"/>
        <end position="437"/>
    </location>
</feature>
<feature type="compositionally biased region" description="Basic and acidic residues" evidence="1">
    <location>
        <begin position="410"/>
        <end position="433"/>
    </location>
</feature>
<dbReference type="EMBL" id="VAUV01000011">
    <property type="protein sequence ID" value="TLD69834.1"/>
    <property type="molecule type" value="Genomic_DNA"/>
</dbReference>
<sequence length="731" mass="81474">MRVGWMMLCLGFSFPLHGEEVLPGHSSHGEVFNEGPRQRAVLMEGMGKVNFPISTKNAEAQRFFNQGVGQLHGFWYYEAERSFRQVAMLDPECAMAFWGCAMANVNNEKRAKGFIAEAMKLKRKASAREVMWIDALNRFYDSAKREAKDRHLGFIEDLESVVQEHPEDLEARAFLAWAIWKAKDGGVPMVSREAVDGILKGILEKEPMHPAHHYRIHLWDTGKAKRALNSAALCGQSAPGIAHMWHMPAHTYSKTSRARDSAWAQEAALRVDHAYVARSRVLTDQIHNYAHNAEWLIRVWNDLGRAEESVELAKNLLSMPQHPNGNTLEKKNSAASYGRTRLLETLLKFELWEKVLELDGSSLLDVTANRSHEFARLRAMGVAAFFSGDQARLAKTVAKAGSLKKSAPKKVAEKKETEKEKKDKPATEKKEAEPSLEDQAMAELRVLEMMMAKKPKEQIVKLLEALKGVPNDRLARYHQRLGNQEKAIEMANKLPTDAAGQALRVEILLGYGKREEALKVFDKVGELGAAMDTDLPFSKKLDEASVELGIEGGWRKSVEVSKEGADRPALDSLGPLHWSPVAAKELKAADADGVVREVAEDFAGKPVLVFFYLSGECSHCVSQLKAFHETAAKFKEAGVEMVAIGNESPADLGRTAKLIGSENEPRVKLLADAKLEAFKAWGCHDDFEQSPLHGTFLLDGHGKVRWQDVGYQPFDNTTFLLAELKRLLGLP</sequence>
<dbReference type="SUPFAM" id="SSF48452">
    <property type="entry name" value="TPR-like"/>
    <property type="match status" value="1"/>
</dbReference>
<evidence type="ECO:0000256" key="1">
    <source>
        <dbReference type="SAM" id="MobiDB-lite"/>
    </source>
</evidence>
<gene>
    <name evidence="3" type="ORF">FEM03_16060</name>
</gene>
<accession>A0A5R8KC03</accession>
<dbReference type="OrthoDB" id="9778494at2"/>
<reference evidence="3 4" key="1">
    <citation type="submission" date="2019-05" db="EMBL/GenBank/DDBJ databases">
        <title>Verrucobacter flavum gen. nov., sp. nov. a new member of the family Verrucomicrobiaceae.</title>
        <authorList>
            <person name="Szuroczki S."/>
            <person name="Abbaszade G."/>
            <person name="Szabo A."/>
            <person name="Felfoldi T."/>
            <person name="Schumann P."/>
            <person name="Boka K."/>
            <person name="Keki Z."/>
            <person name="Toumi M."/>
            <person name="Toth E."/>
        </authorList>
    </citation>
    <scope>NUCLEOTIDE SEQUENCE [LARGE SCALE GENOMIC DNA]</scope>
    <source>
        <strain evidence="3 4">MG-N-17</strain>
    </source>
</reference>
<dbReference type="InterPro" id="IPR036249">
    <property type="entry name" value="Thioredoxin-like_sf"/>
</dbReference>
<dbReference type="Gene3D" id="3.40.30.10">
    <property type="entry name" value="Glutaredoxin"/>
    <property type="match status" value="1"/>
</dbReference>
<feature type="domain" description="Thioredoxin" evidence="2">
    <location>
        <begin position="577"/>
        <end position="729"/>
    </location>
</feature>
<dbReference type="InterPro" id="IPR013766">
    <property type="entry name" value="Thioredoxin_domain"/>
</dbReference>
<dbReference type="AlphaFoldDB" id="A0A5R8KC03"/>
<dbReference type="GO" id="GO:0016491">
    <property type="term" value="F:oxidoreductase activity"/>
    <property type="evidence" value="ECO:0007669"/>
    <property type="project" value="InterPro"/>
</dbReference>
<dbReference type="Proteomes" id="UP000306196">
    <property type="component" value="Unassembled WGS sequence"/>
</dbReference>
<dbReference type="PANTHER" id="PTHR45588:SF1">
    <property type="entry name" value="WW DOMAIN-CONTAINING PROTEIN"/>
    <property type="match status" value="1"/>
</dbReference>
<dbReference type="GO" id="GO:0006950">
    <property type="term" value="P:response to stress"/>
    <property type="evidence" value="ECO:0007669"/>
    <property type="project" value="UniProtKB-ARBA"/>
</dbReference>
<dbReference type="RefSeq" id="WP_138087292.1">
    <property type="nucleotide sequence ID" value="NZ_VAUV01000011.1"/>
</dbReference>
<evidence type="ECO:0000259" key="2">
    <source>
        <dbReference type="PROSITE" id="PS51352"/>
    </source>
</evidence>
<dbReference type="InterPro" id="IPR000866">
    <property type="entry name" value="AhpC/TSA"/>
</dbReference>
<proteinExistence type="predicted"/>
<dbReference type="GO" id="GO:0016209">
    <property type="term" value="F:antioxidant activity"/>
    <property type="evidence" value="ECO:0007669"/>
    <property type="project" value="InterPro"/>
</dbReference>
<evidence type="ECO:0000313" key="4">
    <source>
        <dbReference type="Proteomes" id="UP000306196"/>
    </source>
</evidence>
<evidence type="ECO:0000313" key="3">
    <source>
        <dbReference type="EMBL" id="TLD69834.1"/>
    </source>
</evidence>
<dbReference type="PROSITE" id="PS51352">
    <property type="entry name" value="THIOREDOXIN_2"/>
    <property type="match status" value="1"/>
</dbReference>
<name>A0A5R8KC03_9BACT</name>
<dbReference type="SUPFAM" id="SSF52833">
    <property type="entry name" value="Thioredoxin-like"/>
    <property type="match status" value="1"/>
</dbReference>
<dbReference type="PANTHER" id="PTHR45588">
    <property type="entry name" value="TPR DOMAIN-CONTAINING PROTEIN"/>
    <property type="match status" value="1"/>
</dbReference>
<dbReference type="Pfam" id="PF00578">
    <property type="entry name" value="AhpC-TSA"/>
    <property type="match status" value="1"/>
</dbReference>